<reference evidence="12 13" key="1">
    <citation type="submission" date="2016-07" db="EMBL/GenBank/DDBJ databases">
        <title>Pervasive Adenine N6-methylation of Active Genes in Fungi.</title>
        <authorList>
            <consortium name="DOE Joint Genome Institute"/>
            <person name="Mondo S.J."/>
            <person name="Dannebaum R.O."/>
            <person name="Kuo R.C."/>
            <person name="Labutti K."/>
            <person name="Haridas S."/>
            <person name="Kuo A."/>
            <person name="Salamov A."/>
            <person name="Ahrendt S.R."/>
            <person name="Lipzen A."/>
            <person name="Sullivan W."/>
            <person name="Andreopoulos W.B."/>
            <person name="Clum A."/>
            <person name="Lindquist E."/>
            <person name="Daum C."/>
            <person name="Ramamoorthy G.K."/>
            <person name="Gryganskyi A."/>
            <person name="Culley D."/>
            <person name="Magnuson J.K."/>
            <person name="James T.Y."/>
            <person name="O'Malley M.A."/>
            <person name="Stajich J.E."/>
            <person name="Spatafora J.W."/>
            <person name="Visel A."/>
            <person name="Grigoriev I.V."/>
        </authorList>
    </citation>
    <scope>NUCLEOTIDE SEQUENCE [LARGE SCALE GENOMIC DNA]</scope>
    <source>
        <strain evidence="12 13">NRRL 1336</strain>
    </source>
</reference>
<dbReference type="GO" id="GO:0008270">
    <property type="term" value="F:zinc ion binding"/>
    <property type="evidence" value="ECO:0007669"/>
    <property type="project" value="UniProtKB-KW"/>
</dbReference>
<evidence type="ECO:0000313" key="12">
    <source>
        <dbReference type="EMBL" id="ORZ25991.1"/>
    </source>
</evidence>
<keyword evidence="4 9" id="KW-0863">Zinc-finger</keyword>
<evidence type="ECO:0000256" key="8">
    <source>
        <dbReference type="ARBA" id="ARBA00023242"/>
    </source>
</evidence>
<feature type="region of interest" description="Disordered" evidence="10">
    <location>
        <begin position="504"/>
        <end position="552"/>
    </location>
</feature>
<organism evidence="12 13">
    <name type="scientific">Absidia repens</name>
    <dbReference type="NCBI Taxonomy" id="90262"/>
    <lineage>
        <taxon>Eukaryota</taxon>
        <taxon>Fungi</taxon>
        <taxon>Fungi incertae sedis</taxon>
        <taxon>Mucoromycota</taxon>
        <taxon>Mucoromycotina</taxon>
        <taxon>Mucoromycetes</taxon>
        <taxon>Mucorales</taxon>
        <taxon>Cunninghamellaceae</taxon>
        <taxon>Absidia</taxon>
    </lineage>
</organism>
<keyword evidence="5" id="KW-0862">Zinc</keyword>
<evidence type="ECO:0000256" key="7">
    <source>
        <dbReference type="ARBA" id="ARBA00023163"/>
    </source>
</evidence>
<keyword evidence="7" id="KW-0804">Transcription</keyword>
<evidence type="ECO:0000313" key="13">
    <source>
        <dbReference type="Proteomes" id="UP000193560"/>
    </source>
</evidence>
<dbReference type="GO" id="GO:0000978">
    <property type="term" value="F:RNA polymerase II cis-regulatory region sequence-specific DNA binding"/>
    <property type="evidence" value="ECO:0007669"/>
    <property type="project" value="UniProtKB-ARBA"/>
</dbReference>
<dbReference type="SUPFAM" id="SSF57667">
    <property type="entry name" value="beta-beta-alpha zinc fingers"/>
    <property type="match status" value="3"/>
</dbReference>
<dbReference type="GO" id="GO:1990526">
    <property type="term" value="C:Ste12p-Dig1p-Dig2p complex"/>
    <property type="evidence" value="ECO:0007669"/>
    <property type="project" value="TreeGrafter"/>
</dbReference>
<dbReference type="GO" id="GO:0000981">
    <property type="term" value="F:DNA-binding transcription factor activity, RNA polymerase II-specific"/>
    <property type="evidence" value="ECO:0007669"/>
    <property type="project" value="UniProtKB-ARBA"/>
</dbReference>
<dbReference type="InterPro" id="IPR052127">
    <property type="entry name" value="STE12_transcription_factor"/>
</dbReference>
<gene>
    <name evidence="12" type="ORF">BCR42DRAFT_445704</name>
</gene>
<dbReference type="EMBL" id="MCGE01000001">
    <property type="protein sequence ID" value="ORZ25991.1"/>
    <property type="molecule type" value="Genomic_DNA"/>
</dbReference>
<feature type="compositionally biased region" description="Polar residues" evidence="10">
    <location>
        <begin position="262"/>
        <end position="274"/>
    </location>
</feature>
<dbReference type="OrthoDB" id="6365676at2759"/>
<dbReference type="Pfam" id="PF00096">
    <property type="entry name" value="zf-C2H2"/>
    <property type="match status" value="4"/>
</dbReference>
<feature type="domain" description="C2H2-type" evidence="11">
    <location>
        <begin position="459"/>
        <end position="488"/>
    </location>
</feature>
<feature type="region of interest" description="Disordered" evidence="10">
    <location>
        <begin position="256"/>
        <end position="299"/>
    </location>
</feature>
<dbReference type="Gene3D" id="3.30.160.60">
    <property type="entry name" value="Classic Zinc Finger"/>
    <property type="match status" value="4"/>
</dbReference>
<name>A0A1X2J2H5_9FUNG</name>
<protein>
    <recommendedName>
        <fullName evidence="11">C2H2-type domain-containing protein</fullName>
    </recommendedName>
</protein>
<dbReference type="InterPro" id="IPR036236">
    <property type="entry name" value="Znf_C2H2_sf"/>
</dbReference>
<dbReference type="SMART" id="SM00355">
    <property type="entry name" value="ZnF_C2H2"/>
    <property type="match status" value="4"/>
</dbReference>
<evidence type="ECO:0000256" key="1">
    <source>
        <dbReference type="ARBA" id="ARBA00004123"/>
    </source>
</evidence>
<evidence type="ECO:0000256" key="2">
    <source>
        <dbReference type="ARBA" id="ARBA00022723"/>
    </source>
</evidence>
<evidence type="ECO:0000256" key="10">
    <source>
        <dbReference type="SAM" id="MobiDB-lite"/>
    </source>
</evidence>
<keyword evidence="2" id="KW-0479">Metal-binding</keyword>
<dbReference type="STRING" id="90262.A0A1X2J2H5"/>
<dbReference type="FunFam" id="3.30.160.60:FF:000446">
    <property type="entry name" value="Zinc finger protein"/>
    <property type="match status" value="1"/>
</dbReference>
<comment type="subcellular location">
    <subcellularLocation>
        <location evidence="1">Nucleus</location>
    </subcellularLocation>
</comment>
<feature type="domain" description="C2H2-type" evidence="11">
    <location>
        <begin position="489"/>
        <end position="518"/>
    </location>
</feature>
<evidence type="ECO:0000259" key="11">
    <source>
        <dbReference type="PROSITE" id="PS50157"/>
    </source>
</evidence>
<keyword evidence="13" id="KW-1185">Reference proteome</keyword>
<keyword evidence="3" id="KW-0677">Repeat</keyword>
<proteinExistence type="predicted"/>
<dbReference type="FunFam" id="3.30.160.60:FF:000072">
    <property type="entry name" value="zinc finger protein 143 isoform X1"/>
    <property type="match status" value="1"/>
</dbReference>
<dbReference type="InterPro" id="IPR013087">
    <property type="entry name" value="Znf_C2H2_type"/>
</dbReference>
<dbReference type="GO" id="GO:1990527">
    <property type="term" value="C:Tec1p-Ste12p-Dig1p complex"/>
    <property type="evidence" value="ECO:0007669"/>
    <property type="project" value="TreeGrafter"/>
</dbReference>
<evidence type="ECO:0000256" key="3">
    <source>
        <dbReference type="ARBA" id="ARBA00022737"/>
    </source>
</evidence>
<dbReference type="PROSITE" id="PS50157">
    <property type="entry name" value="ZINC_FINGER_C2H2_2"/>
    <property type="match status" value="4"/>
</dbReference>
<evidence type="ECO:0000256" key="6">
    <source>
        <dbReference type="ARBA" id="ARBA00023015"/>
    </source>
</evidence>
<dbReference type="GO" id="GO:0005634">
    <property type="term" value="C:nucleus"/>
    <property type="evidence" value="ECO:0007669"/>
    <property type="project" value="UniProtKB-SubCell"/>
</dbReference>
<dbReference type="PROSITE" id="PS00028">
    <property type="entry name" value="ZINC_FINGER_C2H2_1"/>
    <property type="match status" value="4"/>
</dbReference>
<dbReference type="Proteomes" id="UP000193560">
    <property type="component" value="Unassembled WGS sequence"/>
</dbReference>
<feature type="compositionally biased region" description="Low complexity" evidence="10">
    <location>
        <begin position="525"/>
        <end position="544"/>
    </location>
</feature>
<accession>A0A1X2J2H5</accession>
<feature type="domain" description="C2H2-type" evidence="11">
    <location>
        <begin position="203"/>
        <end position="232"/>
    </location>
</feature>
<keyword evidence="6" id="KW-0805">Transcription regulation</keyword>
<sequence>MTSTNTMTSYDPYPEKLPSISTFNEQQQENGIVTYSQDMPFSTFVPNADMYANSSASSTNNDMQLDLYNLHQSSPPLTPAVSPSNMMDPMQFKRKYSVDVGPFGFNAHPSLMHDQDAYRRSSCSAMSVDDCLQHPDTLQQQHQQMVQYQTDYQHDYAYFNDGSSPMSDDIEAAASTDMDNGIKSNKRKSGQHYQQGPNAPHKHVCKYSYCGWSFKRYEHLKRHMLVHTGERPHICAFPGCGKSFSRSDNFHAHYRTHIKKQSLPSPDGQSQTGRRGSKKSAPPIGTNMNLPVVASPSSSASSISSQQDLIQGFAASQPIVFNGKTFDVPYHDMYDQSPFANEVQDQYSSLTSPQSYLRMDMTPHDGITSLLNHDQVSSPMFPSNVLTPAYDLQCDYTNFQSTTGMLPPPSPSSTMNGSNNTHMANSNSKKQRKYKSTLLHCNNNSSNASMTDGGQQKSHVCPMTQCQRRFKRLEHLKRHMRIHTLERPFACSYPKCHKHFSRSDNLSQHMKTHQHRPGQDKRRNSSATTSSSSSSSNSSVSPRSVLDDFNSSNMINHHPSAVDTFSTSDAISSLPSCWTSSESVGC</sequence>
<feature type="domain" description="C2H2-type" evidence="11">
    <location>
        <begin position="233"/>
        <end position="262"/>
    </location>
</feature>
<dbReference type="PANTHER" id="PTHR47427:SF1">
    <property type="entry name" value="PROTEIN STE12"/>
    <property type="match status" value="1"/>
</dbReference>
<evidence type="ECO:0000256" key="4">
    <source>
        <dbReference type="ARBA" id="ARBA00022771"/>
    </source>
</evidence>
<evidence type="ECO:0000256" key="9">
    <source>
        <dbReference type="PROSITE-ProRule" id="PRU00042"/>
    </source>
</evidence>
<evidence type="ECO:0000256" key="5">
    <source>
        <dbReference type="ARBA" id="ARBA00022833"/>
    </source>
</evidence>
<keyword evidence="8" id="KW-0539">Nucleus</keyword>
<dbReference type="AlphaFoldDB" id="A0A1X2J2H5"/>
<feature type="region of interest" description="Disordered" evidence="10">
    <location>
        <begin position="179"/>
        <end position="199"/>
    </location>
</feature>
<dbReference type="PANTHER" id="PTHR47427">
    <property type="entry name" value="PROTEIN STE12"/>
    <property type="match status" value="1"/>
</dbReference>
<comment type="caution">
    <text evidence="12">The sequence shown here is derived from an EMBL/GenBank/DDBJ whole genome shotgun (WGS) entry which is preliminary data.</text>
</comment>